<dbReference type="EMBL" id="CP028339">
    <property type="protein sequence ID" value="AVR89924.1"/>
    <property type="molecule type" value="Genomic_DNA"/>
</dbReference>
<accession>A0A2R4BRU9</accession>
<dbReference type="KEGG" id="tak:Tharo_3043"/>
<protein>
    <recommendedName>
        <fullName evidence="2">Antitoxin</fullName>
    </recommendedName>
</protein>
<organism evidence="3 4">
    <name type="scientific">Thauera aromatica K172</name>
    <dbReference type="NCBI Taxonomy" id="44139"/>
    <lineage>
        <taxon>Bacteria</taxon>
        <taxon>Pseudomonadati</taxon>
        <taxon>Pseudomonadota</taxon>
        <taxon>Betaproteobacteria</taxon>
        <taxon>Rhodocyclales</taxon>
        <taxon>Zoogloeaceae</taxon>
        <taxon>Thauera</taxon>
    </lineage>
</organism>
<comment type="similarity">
    <text evidence="1 2">Belongs to the phD/YefM antitoxin family.</text>
</comment>
<gene>
    <name evidence="3" type="ORF">Tharo_3043</name>
</gene>
<dbReference type="SUPFAM" id="SSF143120">
    <property type="entry name" value="YefM-like"/>
    <property type="match status" value="1"/>
</dbReference>
<proteinExistence type="inferred from homology"/>
<dbReference type="Proteomes" id="UP000241885">
    <property type="component" value="Chromosome"/>
</dbReference>
<reference evidence="3 4" key="1">
    <citation type="submission" date="2018-03" db="EMBL/GenBank/DDBJ databases">
        <title>Complete genome sequence of Thauera aromatica, a model organism for studying aromatic compound degradation under denitrifying conditions.</title>
        <authorList>
            <person name="Lo H.-Y."/>
            <person name="Goris T."/>
            <person name="Boll M."/>
            <person name="Mueller J.A."/>
        </authorList>
    </citation>
    <scope>NUCLEOTIDE SEQUENCE [LARGE SCALE GENOMIC DNA]</scope>
    <source>
        <strain evidence="3 4">K172</strain>
    </source>
</reference>
<keyword evidence="4" id="KW-1185">Reference proteome</keyword>
<dbReference type="InterPro" id="IPR036165">
    <property type="entry name" value="YefM-like_sf"/>
</dbReference>
<evidence type="ECO:0000256" key="1">
    <source>
        <dbReference type="ARBA" id="ARBA00009981"/>
    </source>
</evidence>
<dbReference type="InterPro" id="IPR006442">
    <property type="entry name" value="Antitoxin_Phd/YefM"/>
</dbReference>
<dbReference type="NCBIfam" id="TIGR01552">
    <property type="entry name" value="phd_fam"/>
    <property type="match status" value="1"/>
</dbReference>
<dbReference type="Pfam" id="PF02604">
    <property type="entry name" value="PhdYeFM_antitox"/>
    <property type="match status" value="1"/>
</dbReference>
<dbReference type="Gene3D" id="3.40.1620.10">
    <property type="entry name" value="YefM-like domain"/>
    <property type="match status" value="1"/>
</dbReference>
<dbReference type="AlphaFoldDB" id="A0A2R4BRU9"/>
<name>A0A2R4BRU9_THAAR</name>
<evidence type="ECO:0000313" key="4">
    <source>
        <dbReference type="Proteomes" id="UP000241885"/>
    </source>
</evidence>
<evidence type="ECO:0000256" key="2">
    <source>
        <dbReference type="RuleBase" id="RU362080"/>
    </source>
</evidence>
<evidence type="ECO:0000313" key="3">
    <source>
        <dbReference type="EMBL" id="AVR89924.1"/>
    </source>
</evidence>
<sequence>MAMKVMSARDAKNRFGEFLDSARREPVVVTKNNRPVGIMISIEDAADTLLPELLLDKDPGYDGWLFDKVSATLARVDSGETRLRGHGEAMALLKERLRVRSAGKTS</sequence>
<comment type="function">
    <text evidence="2">Antitoxin component of a type II toxin-antitoxin (TA) system.</text>
</comment>